<protein>
    <submittedName>
        <fullName evidence="6">C-type cytochrome</fullName>
    </submittedName>
</protein>
<gene>
    <name evidence="6" type="ORF">QTN89_18165</name>
</gene>
<accession>A0ABT7PLI9</accession>
<dbReference type="SUPFAM" id="SSF46626">
    <property type="entry name" value="Cytochrome c"/>
    <property type="match status" value="1"/>
</dbReference>
<dbReference type="Gene3D" id="2.120.10.30">
    <property type="entry name" value="TolB, C-terminal domain"/>
    <property type="match status" value="1"/>
</dbReference>
<dbReference type="Pfam" id="PF00034">
    <property type="entry name" value="Cytochrom_C"/>
    <property type="match status" value="1"/>
</dbReference>
<keyword evidence="7" id="KW-1185">Reference proteome</keyword>
<evidence type="ECO:0000256" key="4">
    <source>
        <dbReference type="PROSITE-ProRule" id="PRU00433"/>
    </source>
</evidence>
<dbReference type="PANTHER" id="PTHR33546:SF1">
    <property type="entry name" value="LARGE, MULTIFUNCTIONAL SECRETED PROTEIN"/>
    <property type="match status" value="1"/>
</dbReference>
<sequence>MTVAIARADEIADSDFPDVYNNEADRDAEPMDPAMAVKTMQLPEGFSASVFAAEPDVRNPIAMAWDDRKRMWVAENYTYSDRTQHFDLSLRDRVIVLHDSDGDGSADERKVFTDKVQMLTSVEVGRGGVWLMCPPQLLFIPDADQDDRPDGPPQVVLDGFTVADANYHNFANGLRWGPDGWLYGRCGHSCPGKIGRPGTPPDQRVPIDGGIWRYHPEWKTVEVLTHGTVNPWGHDWDKNGELFFINTVIGHLWHCMPGAHFIESFGESPNPLVYERLDMIADHYHYDRNGSWQQSRDGAANELGGGHAHIGMMIYQGNKWPQIYHDKLMTLNMHGLRCNVESLHREGAGYVGSHCPDLFVCKDPFFRGIEISTGPDGDAYVLDWSDTGECHDHTGVHRTSGRIYKVSYGADDSAGPLANRFTKPACLAGDGQLPQLWRDYIDGSVTPERLRQLLDHDEEHVRVWAIRLLTDRWPLDTFLGPLRGATYPADPISVRRFHELAEADESGLVLLTLASTLQRMPVQDRLPLATRLLSRSEFANDRDLPSLIWFGLMPVAKQSPSQLVRAATHCRYPSVLKWMSRAIASSVEREPAALDGLLDAASLFPASMQIQVLVGLGEAFEGWQKVDAPPAWSRFVLSEAAKARPELTRRLNLLFGDGQALDELRRIALASNVRLKTRVSALRSLIKAQPKDLRKICESLLNQRELNATAAQGLSQFNDPEVGKKLASMYRRFHPNDRPAVIEILVSRPVFADALLDHLDAERNSIPKTDLTAFHARQILAFGDASLEKKLTERWGTLRESPADRLEKISALKARLTEDQLATADLSAGRALFKKTCAQCHRLFGDGEKIGPDLTGAQRSSLDYLLQNILDPSAVVGKEHRMSIVLLEDGRVLNGLIVSENDKTLVIQTQSTKETISMDSIEQVRVTPLSPMPDGLLTTLTDNEVRDLLGYLMSPVQVELP</sequence>
<keyword evidence="2 4" id="KW-0479">Metal-binding</keyword>
<feature type="domain" description="Cytochrome c" evidence="5">
    <location>
        <begin position="824"/>
        <end position="956"/>
    </location>
</feature>
<dbReference type="Gene3D" id="1.10.760.10">
    <property type="entry name" value="Cytochrome c-like domain"/>
    <property type="match status" value="1"/>
</dbReference>
<keyword evidence="1 4" id="KW-0349">Heme</keyword>
<dbReference type="InterPro" id="IPR036909">
    <property type="entry name" value="Cyt_c-like_dom_sf"/>
</dbReference>
<dbReference type="InterPro" id="IPR055557">
    <property type="entry name" value="DUF7133"/>
</dbReference>
<evidence type="ECO:0000256" key="1">
    <source>
        <dbReference type="ARBA" id="ARBA00022617"/>
    </source>
</evidence>
<evidence type="ECO:0000256" key="2">
    <source>
        <dbReference type="ARBA" id="ARBA00022723"/>
    </source>
</evidence>
<evidence type="ECO:0000256" key="3">
    <source>
        <dbReference type="ARBA" id="ARBA00023004"/>
    </source>
</evidence>
<name>A0ABT7PLI9_9BACT</name>
<dbReference type="InterPro" id="IPR011042">
    <property type="entry name" value="6-blade_b-propeller_TolB-like"/>
</dbReference>
<reference evidence="6 7" key="1">
    <citation type="submission" date="2023-06" db="EMBL/GenBank/DDBJ databases">
        <title>Roseiconus lacunae JC819 isolated from Gulf of Mannar region, Tamil Nadu.</title>
        <authorList>
            <person name="Pk S."/>
            <person name="Ch S."/>
            <person name="Ch V.R."/>
        </authorList>
    </citation>
    <scope>NUCLEOTIDE SEQUENCE [LARGE SCALE GENOMIC DNA]</scope>
    <source>
        <strain evidence="6 7">JC819</strain>
    </source>
</reference>
<dbReference type="InterPro" id="IPR013428">
    <property type="entry name" value="Membrane-bound_put_N"/>
</dbReference>
<evidence type="ECO:0000313" key="7">
    <source>
        <dbReference type="Proteomes" id="UP001239462"/>
    </source>
</evidence>
<dbReference type="NCBIfam" id="TIGR02604">
    <property type="entry name" value="Piru_Ver_Nterm"/>
    <property type="match status" value="1"/>
</dbReference>
<organism evidence="6 7">
    <name type="scientific">Roseiconus lacunae</name>
    <dbReference type="NCBI Taxonomy" id="2605694"/>
    <lineage>
        <taxon>Bacteria</taxon>
        <taxon>Pseudomonadati</taxon>
        <taxon>Planctomycetota</taxon>
        <taxon>Planctomycetia</taxon>
        <taxon>Pirellulales</taxon>
        <taxon>Pirellulaceae</taxon>
        <taxon>Roseiconus</taxon>
    </lineage>
</organism>
<comment type="caution">
    <text evidence="6">The sequence shown here is derived from an EMBL/GenBank/DDBJ whole genome shotgun (WGS) entry which is preliminary data.</text>
</comment>
<dbReference type="Pfam" id="PF23500">
    <property type="entry name" value="DUF7133"/>
    <property type="match status" value="1"/>
</dbReference>
<dbReference type="PANTHER" id="PTHR33546">
    <property type="entry name" value="LARGE, MULTIFUNCTIONAL SECRETED PROTEIN-RELATED"/>
    <property type="match status" value="1"/>
</dbReference>
<proteinExistence type="predicted"/>
<keyword evidence="3 4" id="KW-0408">Iron</keyword>
<dbReference type="NCBIfam" id="TIGR02603">
    <property type="entry name" value="CxxCH_TIGR02603"/>
    <property type="match status" value="1"/>
</dbReference>
<dbReference type="InterPro" id="IPR009056">
    <property type="entry name" value="Cyt_c-like_dom"/>
</dbReference>
<dbReference type="InterPro" id="IPR013427">
    <property type="entry name" value="Haem-bd_dom_put"/>
</dbReference>
<dbReference type="RefSeq" id="WP_289164834.1">
    <property type="nucleotide sequence ID" value="NZ_JASZZN010000013.1"/>
</dbReference>
<dbReference type="SUPFAM" id="SSF63829">
    <property type="entry name" value="Calcium-dependent phosphotriesterase"/>
    <property type="match status" value="1"/>
</dbReference>
<dbReference type="Proteomes" id="UP001239462">
    <property type="component" value="Unassembled WGS sequence"/>
</dbReference>
<evidence type="ECO:0000313" key="6">
    <source>
        <dbReference type="EMBL" id="MDM4017379.1"/>
    </source>
</evidence>
<dbReference type="EMBL" id="JASZZN010000013">
    <property type="protein sequence ID" value="MDM4017379.1"/>
    <property type="molecule type" value="Genomic_DNA"/>
</dbReference>
<evidence type="ECO:0000259" key="5">
    <source>
        <dbReference type="PROSITE" id="PS51007"/>
    </source>
</evidence>
<dbReference type="PROSITE" id="PS51007">
    <property type="entry name" value="CYTC"/>
    <property type="match status" value="1"/>
</dbReference>